<reference evidence="2" key="1">
    <citation type="submission" date="2016-10" db="EMBL/GenBank/DDBJ databases">
        <authorList>
            <person name="Varghese N."/>
            <person name="Submissions S."/>
        </authorList>
    </citation>
    <scope>NUCLEOTIDE SEQUENCE [LARGE SCALE GENOMIC DNA]</scope>
    <source>
        <strain evidence="2">CGMCC 1.7062</strain>
    </source>
</reference>
<name>A0A1H5RZ52_9VIBR</name>
<sequence length="268" mass="31536">MARYTNYLAISVNHRYFEDSGKTIPIEVKPTDTTAHWLQQYHMFLKPTSSGICIIADLDMLESIPPPDEPVNLIFKIFSGDVFFRNYTEIPVNRELCFALFEFNDYRSSAQIASPKHWLNSQDIFDSNYRHSISEFELSHKLVGVVNIELSRSHFYDKNKSYTLDFPNISAFWQYYVPTINPISDYQILDKTGKYNFENIGEEMLSNRRYVIYRSSIALPVTLRSDLSFQLRNNHKIVYRRLANATPEHIEITQIDEEKHRLCHIYLP</sequence>
<dbReference type="EMBL" id="FNVG01000001">
    <property type="protein sequence ID" value="SEF43642.1"/>
    <property type="molecule type" value="Genomic_DNA"/>
</dbReference>
<keyword evidence="2" id="KW-1185">Reference proteome</keyword>
<dbReference type="Proteomes" id="UP000236721">
    <property type="component" value="Unassembled WGS sequence"/>
</dbReference>
<dbReference type="AlphaFoldDB" id="A0A1H5RZ52"/>
<gene>
    <name evidence="1" type="ORF">SAMN04488244_101184</name>
</gene>
<evidence type="ECO:0000313" key="2">
    <source>
        <dbReference type="Proteomes" id="UP000236721"/>
    </source>
</evidence>
<evidence type="ECO:0000313" key="1">
    <source>
        <dbReference type="EMBL" id="SEF43642.1"/>
    </source>
</evidence>
<dbReference type="OrthoDB" id="8715852at2"/>
<organism evidence="1 2">
    <name type="scientific">Vibrio hangzhouensis</name>
    <dbReference type="NCBI Taxonomy" id="462991"/>
    <lineage>
        <taxon>Bacteria</taxon>
        <taxon>Pseudomonadati</taxon>
        <taxon>Pseudomonadota</taxon>
        <taxon>Gammaproteobacteria</taxon>
        <taxon>Vibrionales</taxon>
        <taxon>Vibrionaceae</taxon>
        <taxon>Vibrio</taxon>
    </lineage>
</organism>
<proteinExistence type="predicted"/>
<protein>
    <submittedName>
        <fullName evidence="1">Uncharacterized protein</fullName>
    </submittedName>
</protein>
<dbReference type="RefSeq" id="WP_103878433.1">
    <property type="nucleotide sequence ID" value="NZ_FNVG01000001.1"/>
</dbReference>
<accession>A0A1H5RZ52</accession>